<accession>A0A2D0N7X1</accession>
<reference evidence="1 2" key="1">
    <citation type="submission" date="2017-10" db="EMBL/GenBank/DDBJ databases">
        <title>The draft genome sequence of Lewinella nigricans NBRC 102662.</title>
        <authorList>
            <person name="Wang K."/>
        </authorList>
    </citation>
    <scope>NUCLEOTIDE SEQUENCE [LARGE SCALE GENOMIC DNA]</scope>
    <source>
        <strain evidence="1 2">NBRC 102662</strain>
    </source>
</reference>
<dbReference type="Proteomes" id="UP000223913">
    <property type="component" value="Unassembled WGS sequence"/>
</dbReference>
<name>A0A2D0N7X1_FLAN2</name>
<proteinExistence type="predicted"/>
<comment type="caution">
    <text evidence="1">The sequence shown here is derived from an EMBL/GenBank/DDBJ whole genome shotgun (WGS) entry which is preliminary data.</text>
</comment>
<dbReference type="Pfam" id="PF10117">
    <property type="entry name" value="McrBC"/>
    <property type="match status" value="1"/>
</dbReference>
<gene>
    <name evidence="1" type="ORF">CRP01_21650</name>
</gene>
<dbReference type="PANTHER" id="PTHR38733:SF1">
    <property type="entry name" value="TYPE IV METHYL-DIRECTED RESTRICTION ENZYME ECOKMCRBC"/>
    <property type="match status" value="1"/>
</dbReference>
<evidence type="ECO:0000313" key="2">
    <source>
        <dbReference type="Proteomes" id="UP000223913"/>
    </source>
</evidence>
<dbReference type="AlphaFoldDB" id="A0A2D0N7X1"/>
<dbReference type="PANTHER" id="PTHR38733">
    <property type="entry name" value="PROTEIN MCRC"/>
    <property type="match status" value="1"/>
</dbReference>
<sequence length="444" mass="51245">MQKNWRTLGQFKGLNMPQLSGQKLATPFPPVIRVYEHDVLRIGDQCGDVCFSERHLESLAELSGRMRQPYFSLGHRSVRFRSFVGILATSALTVEILPKADRQSVHRQDNWQGILVDLLQACGFVRTESPGMALLDTRPGALLDWYLRTFIAELRALLRHGLLHQYRTVEAELGVLKGKLNVSRQIRQQAFHRERFQVQYDRYSNRHPANLMIGAALHKLQFLTIGSELRTQLKYLAELFPRPTSADPVQLLTPEDLHRDRRLDRYGPALTIARHILQDERPDIRSGAFRGLALLFDMNQLFEAYLYRQLLQWKVPGMDVERQQSTVFWGQNRLRPDLVIASPQGRWVLDTKWRLLQNQQPSAAELRQVYVYCDYFRAHRGVLIFPHTGPEPVSQLQSYAPLPAAKPQYRSCQLLFARVLNPEGQLNRELGRELVELLGIAGER</sequence>
<evidence type="ECO:0008006" key="3">
    <source>
        <dbReference type="Google" id="ProtNLM"/>
    </source>
</evidence>
<dbReference type="InterPro" id="IPR019292">
    <property type="entry name" value="McrC"/>
</dbReference>
<keyword evidence="2" id="KW-1185">Reference proteome</keyword>
<dbReference type="OrthoDB" id="307209at2"/>
<organism evidence="1 2">
    <name type="scientific">Flavilitoribacter nigricans (strain ATCC 23147 / DSM 23189 / NBRC 102662 / NCIMB 1420 / SS-2)</name>
    <name type="common">Lewinella nigricans</name>
    <dbReference type="NCBI Taxonomy" id="1122177"/>
    <lineage>
        <taxon>Bacteria</taxon>
        <taxon>Pseudomonadati</taxon>
        <taxon>Bacteroidota</taxon>
        <taxon>Saprospiria</taxon>
        <taxon>Saprospirales</taxon>
        <taxon>Lewinellaceae</taxon>
        <taxon>Flavilitoribacter</taxon>
    </lineage>
</organism>
<protein>
    <recommendedName>
        <fullName evidence="3">Restriction endonuclease</fullName>
    </recommendedName>
</protein>
<evidence type="ECO:0000313" key="1">
    <source>
        <dbReference type="EMBL" id="PHN04611.1"/>
    </source>
</evidence>
<dbReference type="EMBL" id="PDUD01000025">
    <property type="protein sequence ID" value="PHN04611.1"/>
    <property type="molecule type" value="Genomic_DNA"/>
</dbReference>